<proteinExistence type="predicted"/>
<protein>
    <submittedName>
        <fullName evidence="1">Uncharacterized protein</fullName>
    </submittedName>
</protein>
<evidence type="ECO:0000313" key="1">
    <source>
        <dbReference type="EMBL" id="EAQ84064.1"/>
    </source>
</evidence>
<dbReference type="OrthoDB" id="10365089at2759"/>
<dbReference type="RefSeq" id="XP_001228395.1">
    <property type="nucleotide sequence ID" value="XM_001228394.1"/>
</dbReference>
<organism evidence="1 2">
    <name type="scientific">Chaetomium globosum (strain ATCC 6205 / CBS 148.51 / DSM 1962 / NBRC 6347 / NRRL 1970)</name>
    <name type="common">Soil fungus</name>
    <dbReference type="NCBI Taxonomy" id="306901"/>
    <lineage>
        <taxon>Eukaryota</taxon>
        <taxon>Fungi</taxon>
        <taxon>Dikarya</taxon>
        <taxon>Ascomycota</taxon>
        <taxon>Pezizomycotina</taxon>
        <taxon>Sordariomycetes</taxon>
        <taxon>Sordariomycetidae</taxon>
        <taxon>Sordariales</taxon>
        <taxon>Chaetomiaceae</taxon>
        <taxon>Chaetomium</taxon>
    </lineage>
</organism>
<dbReference type="EMBL" id="CH408035">
    <property type="protein sequence ID" value="EAQ84064.1"/>
    <property type="molecule type" value="Genomic_DNA"/>
</dbReference>
<name>Q2GNI6_CHAGB</name>
<dbReference type="Proteomes" id="UP000001056">
    <property type="component" value="Unassembled WGS sequence"/>
</dbReference>
<evidence type="ECO:0000313" key="2">
    <source>
        <dbReference type="Proteomes" id="UP000001056"/>
    </source>
</evidence>
<keyword evidence="2" id="KW-1185">Reference proteome</keyword>
<dbReference type="InParanoid" id="Q2GNI6"/>
<accession>Q2GNI6</accession>
<gene>
    <name evidence="1" type="ORF">CHGG_10468</name>
</gene>
<sequence>MTYDKLVQYFERGASGGGIELLQEFATIRRSDYPGMVAFLTRVQHLHHCGDRWAGPLTMWIVTTNGSGTAIRTHSYISECGVSDTAYLWLALKGIETEYPEVYSLRVTELNNGVLSWEGLMSTFRQLVALEVGQPAAMSLASWQPAASLAEPSRAKRPWTWQATGTPVVGRSFPWRWI</sequence>
<reference evidence="2" key="1">
    <citation type="journal article" date="2015" name="Genome Announc.">
        <title>Draft genome sequence of the cellulolytic fungus Chaetomium globosum.</title>
        <authorList>
            <person name="Cuomo C.A."/>
            <person name="Untereiner W.A."/>
            <person name="Ma L.-J."/>
            <person name="Grabherr M."/>
            <person name="Birren B.W."/>
        </authorList>
    </citation>
    <scope>NUCLEOTIDE SEQUENCE [LARGE SCALE GENOMIC DNA]</scope>
    <source>
        <strain evidence="2">ATCC 6205 / CBS 148.51 / DSM 1962 / NBRC 6347 / NRRL 1970</strain>
    </source>
</reference>
<dbReference type="VEuPathDB" id="FungiDB:CHGG_10468"/>
<dbReference type="HOGENOM" id="CLU_1510419_0_0_1"/>
<dbReference type="GeneID" id="4396177"/>
<dbReference type="AlphaFoldDB" id="Q2GNI6"/>